<dbReference type="Gene3D" id="3.30.2310.20">
    <property type="entry name" value="RelE-like"/>
    <property type="match status" value="1"/>
</dbReference>
<proteinExistence type="predicted"/>
<reference evidence="2 3" key="1">
    <citation type="submission" date="2017-06" db="EMBL/GenBank/DDBJ databases">
        <title>Genome sequencing of cyanobaciteial culture collection at National Institute for Environmental Studies (NIES).</title>
        <authorList>
            <person name="Hirose Y."/>
            <person name="Shimura Y."/>
            <person name="Fujisawa T."/>
            <person name="Nakamura Y."/>
            <person name="Kawachi M."/>
        </authorList>
    </citation>
    <scope>NUCLEOTIDE SEQUENCE [LARGE SCALE GENOMIC DNA]</scope>
    <source>
        <strain evidence="2 3">NIES-37</strain>
    </source>
</reference>
<keyword evidence="3" id="KW-1185">Reference proteome</keyword>
<keyword evidence="1" id="KW-1277">Toxin-antitoxin system</keyword>
<evidence type="ECO:0000313" key="3">
    <source>
        <dbReference type="Proteomes" id="UP000218785"/>
    </source>
</evidence>
<dbReference type="InterPro" id="IPR035093">
    <property type="entry name" value="RelE/ParE_toxin_dom_sf"/>
</dbReference>
<organism evidence="2 3">
    <name type="scientific">Tolypothrix tenuis PCC 7101</name>
    <dbReference type="NCBI Taxonomy" id="231146"/>
    <lineage>
        <taxon>Bacteria</taxon>
        <taxon>Bacillati</taxon>
        <taxon>Cyanobacteriota</taxon>
        <taxon>Cyanophyceae</taxon>
        <taxon>Nostocales</taxon>
        <taxon>Tolypothrichaceae</taxon>
        <taxon>Tolypothrix</taxon>
    </lineage>
</organism>
<accession>A0A1Z4N9U0</accession>
<dbReference type="InterPro" id="IPR007712">
    <property type="entry name" value="RelE/ParE_toxin"/>
</dbReference>
<protein>
    <submittedName>
        <fullName evidence="2">Plasmid stabilization system</fullName>
    </submittedName>
</protein>
<dbReference type="Proteomes" id="UP000218785">
    <property type="component" value="Chromosome"/>
</dbReference>
<dbReference type="AlphaFoldDB" id="A0A1Z4N9U0"/>
<dbReference type="RefSeq" id="WP_321206827.1">
    <property type="nucleotide sequence ID" value="NZ_CAWNJS010000001.1"/>
</dbReference>
<sequence length="67" mass="7457">MSNYIISPAAIQDLDEIADYFASHNLDAGDRFVNSFAEKCKNLAKYPNMGRSYADIEPSLRGILLDS</sequence>
<evidence type="ECO:0000313" key="2">
    <source>
        <dbReference type="EMBL" id="BAZ02484.1"/>
    </source>
</evidence>
<dbReference type="EMBL" id="AP018248">
    <property type="protein sequence ID" value="BAZ02484.1"/>
    <property type="molecule type" value="Genomic_DNA"/>
</dbReference>
<evidence type="ECO:0000256" key="1">
    <source>
        <dbReference type="ARBA" id="ARBA00022649"/>
    </source>
</evidence>
<dbReference type="KEGG" id="ttq:NIES37_64970"/>
<dbReference type="Pfam" id="PF05016">
    <property type="entry name" value="ParE_toxin"/>
    <property type="match status" value="1"/>
</dbReference>
<name>A0A1Z4N9U0_9CYAN</name>
<gene>
    <name evidence="2" type="ORF">NIES37_64970</name>
</gene>